<dbReference type="RefSeq" id="WP_053407790.1">
    <property type="nucleotide sequence ID" value="NZ_DAIPHI010000048.1"/>
</dbReference>
<keyword evidence="1 2" id="KW-0732">Signal</keyword>
<sequence length="341" mass="37818">MRVNKIASIATSALLLMSSMSAHAEPEKVIKVSTWGSPNHGINKVVWPTWGQWIEEATEGRVTLKVEYDLAPPHTQIDVVTDGIGEVTWIFHGHKAGRFKLTQLPEIPTFAEGSSSELMSMAYWRTYEKYLKKGREHRGVEVMGLSVHGPGQLITKEPVHALSDIEGKKIRVGGGVISTMAKDMKVTPVFIPTNKVYESLSQGVVEGAYLPFEALSSFRLAEVADNTLVIPGGLYRGSFAIIMNRDTFADLSKKDQEAIRSVSGEKLSRLFGQMWDDADQSAYQEALQGGHTFTPATPEMITQLKQASEPLVEDWYKVAEKRKVNGPEAYQFFNQQLAKGM</sequence>
<dbReference type="OrthoDB" id="9177965at2"/>
<evidence type="ECO:0000313" key="3">
    <source>
        <dbReference type="EMBL" id="KOO09530.1"/>
    </source>
</evidence>
<feature type="chain" id="PRO_5005600615" evidence="2">
    <location>
        <begin position="25"/>
        <end position="341"/>
    </location>
</feature>
<reference evidence="4" key="1">
    <citation type="submission" date="2015-08" db="EMBL/GenBank/DDBJ databases">
        <title>Vibrio galatheae sp. nov., a novel member of the Vibrionaceae family isolated from the Solomon Islands.</title>
        <authorList>
            <person name="Giubergia S."/>
            <person name="Machado H."/>
            <person name="Mateiu R.V."/>
            <person name="Gram L."/>
        </authorList>
    </citation>
    <scope>NUCLEOTIDE SEQUENCE [LARGE SCALE GENOMIC DNA]</scope>
    <source>
        <strain evidence="4">DSM 19134</strain>
    </source>
</reference>
<protein>
    <submittedName>
        <fullName evidence="3">C4-dicarboxylate ABC transporter substrate-binding protein</fullName>
    </submittedName>
</protein>
<organism evidence="3 4">
    <name type="scientific">Vibrio hepatarius</name>
    <dbReference type="NCBI Taxonomy" id="171383"/>
    <lineage>
        <taxon>Bacteria</taxon>
        <taxon>Pseudomonadati</taxon>
        <taxon>Pseudomonadota</taxon>
        <taxon>Gammaproteobacteria</taxon>
        <taxon>Vibrionales</taxon>
        <taxon>Vibrionaceae</taxon>
        <taxon>Vibrio</taxon>
        <taxon>Vibrio oreintalis group</taxon>
    </lineage>
</organism>
<dbReference type="PANTHER" id="PTHR33376:SF15">
    <property type="entry name" value="BLL6794 PROTEIN"/>
    <property type="match status" value="1"/>
</dbReference>
<dbReference type="PANTHER" id="PTHR33376">
    <property type="match status" value="1"/>
</dbReference>
<dbReference type="InterPro" id="IPR038404">
    <property type="entry name" value="TRAP_DctP_sf"/>
</dbReference>
<comment type="caution">
    <text evidence="3">The sequence shown here is derived from an EMBL/GenBank/DDBJ whole genome shotgun (WGS) entry which is preliminary data.</text>
</comment>
<dbReference type="Gene3D" id="3.40.190.170">
    <property type="entry name" value="Bacterial extracellular solute-binding protein, family 7"/>
    <property type="match status" value="1"/>
</dbReference>
<dbReference type="Pfam" id="PF03480">
    <property type="entry name" value="DctP"/>
    <property type="match status" value="1"/>
</dbReference>
<feature type="signal peptide" evidence="2">
    <location>
        <begin position="1"/>
        <end position="24"/>
    </location>
</feature>
<evidence type="ECO:0000313" key="4">
    <source>
        <dbReference type="Proteomes" id="UP000037530"/>
    </source>
</evidence>
<dbReference type="GO" id="GO:0055085">
    <property type="term" value="P:transmembrane transport"/>
    <property type="evidence" value="ECO:0007669"/>
    <property type="project" value="InterPro"/>
</dbReference>
<proteinExistence type="predicted"/>
<gene>
    <name evidence="3" type="ORF">AKJ31_04015</name>
</gene>
<accession>A0A0M0I5G0</accession>
<dbReference type="NCBIfam" id="NF037995">
    <property type="entry name" value="TRAP_S1"/>
    <property type="match status" value="1"/>
</dbReference>
<dbReference type="PATRIC" id="fig|171383.3.peg.831"/>
<dbReference type="CDD" id="cd13665">
    <property type="entry name" value="PBP2_TRAP_Dctp3_4"/>
    <property type="match status" value="1"/>
</dbReference>
<dbReference type="STRING" id="171383.AKJ31_04015"/>
<evidence type="ECO:0000256" key="1">
    <source>
        <dbReference type="ARBA" id="ARBA00022729"/>
    </source>
</evidence>
<keyword evidence="4" id="KW-1185">Reference proteome</keyword>
<dbReference type="AlphaFoldDB" id="A0A0M0I5G0"/>
<dbReference type="InterPro" id="IPR018389">
    <property type="entry name" value="DctP_fam"/>
</dbReference>
<evidence type="ECO:0000256" key="2">
    <source>
        <dbReference type="SAM" id="SignalP"/>
    </source>
</evidence>
<name>A0A0M0I5G0_9VIBR</name>
<dbReference type="Proteomes" id="UP000037530">
    <property type="component" value="Unassembled WGS sequence"/>
</dbReference>
<dbReference type="EMBL" id="LHPI01000001">
    <property type="protein sequence ID" value="KOO09530.1"/>
    <property type="molecule type" value="Genomic_DNA"/>
</dbReference>